<evidence type="ECO:0000313" key="3">
    <source>
        <dbReference type="Proteomes" id="UP000501802"/>
    </source>
</evidence>
<evidence type="ECO:0000313" key="2">
    <source>
        <dbReference type="EMBL" id="QIP13378.1"/>
    </source>
</evidence>
<dbReference type="CDD" id="cd05379">
    <property type="entry name" value="CAP_bacterial"/>
    <property type="match status" value="1"/>
</dbReference>
<dbReference type="InterPro" id="IPR014044">
    <property type="entry name" value="CAP_dom"/>
</dbReference>
<sequence length="228" mass="26189">MNWWIIFQLYHWITAANTIPAYYQLTDEAFFAQPAGCQLISLANPDTLLLDAALFHATNEARHHAGLPSLQYDLALYLAASSHAESMIKRKYYSHENLYSLAELTAAKRIRQRTDRFNWTAENIGQYQTIDTPEWFGVRRNARTGRYEYLDSETKQLYQPYSYADFARYAVRQWLASPHHRANLLNPTFSHVGCAGRLSPNPYVELHAPFGRLVQNFGGKHDSAQASN</sequence>
<reference evidence="2 3" key="1">
    <citation type="submission" date="2020-03" db="EMBL/GenBank/DDBJ databases">
        <authorList>
            <person name="Kim M.K."/>
        </authorList>
    </citation>
    <scope>NUCLEOTIDE SEQUENCE [LARGE SCALE GENOMIC DNA]</scope>
    <source>
        <strain evidence="2 3">BT328</strain>
    </source>
</reference>
<proteinExistence type="predicted"/>
<dbReference type="EMBL" id="CP050063">
    <property type="protein sequence ID" value="QIP13378.1"/>
    <property type="molecule type" value="Genomic_DNA"/>
</dbReference>
<name>A0A6G9ALT4_9BACT</name>
<dbReference type="PANTHER" id="PTHR31157:SF1">
    <property type="entry name" value="SCP DOMAIN-CONTAINING PROTEIN"/>
    <property type="match status" value="1"/>
</dbReference>
<dbReference type="KEGG" id="spib:G8759_12440"/>
<dbReference type="Proteomes" id="UP000501802">
    <property type="component" value="Chromosome"/>
</dbReference>
<protein>
    <submittedName>
        <fullName evidence="2">CAP domain-containing protein</fullName>
    </submittedName>
</protein>
<dbReference type="Pfam" id="PF00188">
    <property type="entry name" value="CAP"/>
    <property type="match status" value="1"/>
</dbReference>
<keyword evidence="3" id="KW-1185">Reference proteome</keyword>
<dbReference type="AlphaFoldDB" id="A0A6G9ALT4"/>
<dbReference type="Gene3D" id="3.40.33.10">
    <property type="entry name" value="CAP"/>
    <property type="match status" value="1"/>
</dbReference>
<dbReference type="SUPFAM" id="SSF55797">
    <property type="entry name" value="PR-1-like"/>
    <property type="match status" value="1"/>
</dbReference>
<gene>
    <name evidence="2" type="ORF">G8759_12440</name>
</gene>
<evidence type="ECO:0000259" key="1">
    <source>
        <dbReference type="Pfam" id="PF00188"/>
    </source>
</evidence>
<dbReference type="InterPro" id="IPR035940">
    <property type="entry name" value="CAP_sf"/>
</dbReference>
<accession>A0A6G9ALT4</accession>
<organism evidence="2 3">
    <name type="scientific">Spirosoma aureum</name>
    <dbReference type="NCBI Taxonomy" id="2692134"/>
    <lineage>
        <taxon>Bacteria</taxon>
        <taxon>Pseudomonadati</taxon>
        <taxon>Bacteroidota</taxon>
        <taxon>Cytophagia</taxon>
        <taxon>Cytophagales</taxon>
        <taxon>Cytophagaceae</taxon>
        <taxon>Spirosoma</taxon>
    </lineage>
</organism>
<dbReference type="RefSeq" id="WP_167208387.1">
    <property type="nucleotide sequence ID" value="NZ_CP050063.1"/>
</dbReference>
<dbReference type="PANTHER" id="PTHR31157">
    <property type="entry name" value="SCP DOMAIN-CONTAINING PROTEIN"/>
    <property type="match status" value="1"/>
</dbReference>
<feature type="domain" description="SCP" evidence="1">
    <location>
        <begin position="56"/>
        <end position="195"/>
    </location>
</feature>